<sequence>MNMIKEIIRSDKVTPPRAPLSPAVRSNGFVFVSGQPGFFDDRQIAENDFDAQMHQVMANVKALLEEAGSSLDHIVKANVILKNAGDFARMNEIYRTYFKDGEYPARTTIAADMGNPLFLLEIECIAAVAE</sequence>
<dbReference type="PANTHER" id="PTHR11803:SF39">
    <property type="entry name" value="2-IMINOBUTANOATE_2-IMINOPROPANOATE DEAMINASE"/>
    <property type="match status" value="1"/>
</dbReference>
<evidence type="ECO:0000313" key="3">
    <source>
        <dbReference type="Proteomes" id="UP000245216"/>
    </source>
</evidence>
<dbReference type="GO" id="GO:0019239">
    <property type="term" value="F:deaminase activity"/>
    <property type="evidence" value="ECO:0007669"/>
    <property type="project" value="TreeGrafter"/>
</dbReference>
<dbReference type="InterPro" id="IPR035959">
    <property type="entry name" value="RutC-like_sf"/>
</dbReference>
<name>A0A2U2BJH0_ALCFA</name>
<dbReference type="STRING" id="511.UZ73_11385"/>
<organism evidence="2 3">
    <name type="scientific">Alcaligenes faecalis</name>
    <dbReference type="NCBI Taxonomy" id="511"/>
    <lineage>
        <taxon>Bacteria</taxon>
        <taxon>Pseudomonadati</taxon>
        <taxon>Pseudomonadota</taxon>
        <taxon>Betaproteobacteria</taxon>
        <taxon>Burkholderiales</taxon>
        <taxon>Alcaligenaceae</taxon>
        <taxon>Alcaligenes</taxon>
    </lineage>
</organism>
<comment type="similarity">
    <text evidence="1">Belongs to the RutC family.</text>
</comment>
<reference evidence="2 3" key="2">
    <citation type="submission" date="2018-05" db="EMBL/GenBank/DDBJ databases">
        <authorList>
            <person name="Lanie J.A."/>
            <person name="Ng W.-L."/>
            <person name="Kazmierczak K.M."/>
            <person name="Andrzejewski T.M."/>
            <person name="Davidsen T.M."/>
            <person name="Wayne K.J."/>
            <person name="Tettelin H."/>
            <person name="Glass J.I."/>
            <person name="Rusch D."/>
            <person name="Podicherti R."/>
            <person name="Tsui H.-C.T."/>
            <person name="Winkler M.E."/>
        </authorList>
    </citation>
    <scope>NUCLEOTIDE SEQUENCE [LARGE SCALE GENOMIC DNA]</scope>
    <source>
        <strain evidence="2 3">YBY</strain>
    </source>
</reference>
<protein>
    <submittedName>
        <fullName evidence="2">RidA family protein</fullName>
    </submittedName>
</protein>
<dbReference type="EMBL" id="QEXO01000003">
    <property type="protein sequence ID" value="PWE14175.1"/>
    <property type="molecule type" value="Genomic_DNA"/>
</dbReference>
<dbReference type="CDD" id="cd00448">
    <property type="entry name" value="YjgF_YER057c_UK114_family"/>
    <property type="match status" value="1"/>
</dbReference>
<evidence type="ECO:0000256" key="1">
    <source>
        <dbReference type="ARBA" id="ARBA00010552"/>
    </source>
</evidence>
<dbReference type="FunFam" id="3.30.1330.40:FF:000001">
    <property type="entry name" value="L-PSP family endoribonuclease"/>
    <property type="match status" value="1"/>
</dbReference>
<dbReference type="SUPFAM" id="SSF55298">
    <property type="entry name" value="YjgF-like"/>
    <property type="match status" value="1"/>
</dbReference>
<dbReference type="OrthoDB" id="9808943at2"/>
<dbReference type="Proteomes" id="UP000245216">
    <property type="component" value="Unassembled WGS sequence"/>
</dbReference>
<comment type="caution">
    <text evidence="2">The sequence shown here is derived from an EMBL/GenBank/DDBJ whole genome shotgun (WGS) entry which is preliminary data.</text>
</comment>
<accession>A0A2U2BJH0</accession>
<dbReference type="Pfam" id="PF01042">
    <property type="entry name" value="Ribonuc_L-PSP"/>
    <property type="match status" value="1"/>
</dbReference>
<dbReference type="GO" id="GO:0005829">
    <property type="term" value="C:cytosol"/>
    <property type="evidence" value="ECO:0007669"/>
    <property type="project" value="TreeGrafter"/>
</dbReference>
<gene>
    <name evidence="2" type="ORF">DF183_13600</name>
</gene>
<dbReference type="Gene3D" id="3.30.1330.40">
    <property type="entry name" value="RutC-like"/>
    <property type="match status" value="1"/>
</dbReference>
<dbReference type="InterPro" id="IPR006175">
    <property type="entry name" value="YjgF/YER057c/UK114"/>
</dbReference>
<dbReference type="AlphaFoldDB" id="A0A2U2BJH0"/>
<reference evidence="2 3" key="1">
    <citation type="submission" date="2018-05" db="EMBL/GenBank/DDBJ databases">
        <title>Genome Sequence of an Efficient Indole-Degrading Bacterium, Alcaligenes sp.YBY.</title>
        <authorList>
            <person name="Yang B."/>
        </authorList>
    </citation>
    <scope>NUCLEOTIDE SEQUENCE [LARGE SCALE GENOMIC DNA]</scope>
    <source>
        <strain evidence="2 3">YBY</strain>
    </source>
</reference>
<proteinExistence type="inferred from homology"/>
<evidence type="ECO:0000313" key="2">
    <source>
        <dbReference type="EMBL" id="PWE14175.1"/>
    </source>
</evidence>
<dbReference type="PANTHER" id="PTHR11803">
    <property type="entry name" value="2-IMINOBUTANOATE/2-IMINOPROPANOATE DEAMINASE RIDA"/>
    <property type="match status" value="1"/>
</dbReference>